<dbReference type="InterPro" id="IPR025857">
    <property type="entry name" value="MacB_PCD"/>
</dbReference>
<evidence type="ECO:0000259" key="1">
    <source>
        <dbReference type="Pfam" id="PF12704"/>
    </source>
</evidence>
<comment type="caution">
    <text evidence="2">The sequence shown here is derived from an EMBL/GenBank/DDBJ whole genome shotgun (WGS) entry which is preliminary data.</text>
</comment>
<dbReference type="Pfam" id="PF12704">
    <property type="entry name" value="MacB_PCD"/>
    <property type="match status" value="1"/>
</dbReference>
<gene>
    <name evidence="2" type="ORF">S01H1_70983</name>
</gene>
<sequence>MIIAMFGVNKQLKYLKTKDLGYNRDNIISMGLAREISSQYPVVRTELMRNPDILSMTRSSSTMDEEYTTTGGDAVTWEGMSNNIVMPKTHLMRVDPEFFETFKIDMVEGRFFSNEFPSDLTESVVINETTLKTMDLKSPIGKRITIWNRNFRIIGVVKDFHFYSLHDEIQPLIFIHRYADYRNIFIRINSQNIPETLNFIQNKIKEIVPGYISDLKFLDENLHNIYIT</sequence>
<accession>X0X4A8</accession>
<organism evidence="2">
    <name type="scientific">marine sediment metagenome</name>
    <dbReference type="NCBI Taxonomy" id="412755"/>
    <lineage>
        <taxon>unclassified sequences</taxon>
        <taxon>metagenomes</taxon>
        <taxon>ecological metagenomes</taxon>
    </lineage>
</organism>
<dbReference type="AlphaFoldDB" id="X0X4A8"/>
<feature type="non-terminal residue" evidence="2">
    <location>
        <position position="228"/>
    </location>
</feature>
<name>X0X4A8_9ZZZZ</name>
<proteinExistence type="predicted"/>
<protein>
    <recommendedName>
        <fullName evidence="1">MacB-like periplasmic core domain-containing protein</fullName>
    </recommendedName>
</protein>
<feature type="domain" description="MacB-like periplasmic core" evidence="1">
    <location>
        <begin position="2"/>
        <end position="192"/>
    </location>
</feature>
<reference evidence="2" key="1">
    <citation type="journal article" date="2014" name="Front. Microbiol.">
        <title>High frequency of phylogenetically diverse reductive dehalogenase-homologous genes in deep subseafloor sedimentary metagenomes.</title>
        <authorList>
            <person name="Kawai M."/>
            <person name="Futagami T."/>
            <person name="Toyoda A."/>
            <person name="Takaki Y."/>
            <person name="Nishi S."/>
            <person name="Hori S."/>
            <person name="Arai W."/>
            <person name="Tsubouchi T."/>
            <person name="Morono Y."/>
            <person name="Uchiyama I."/>
            <person name="Ito T."/>
            <person name="Fujiyama A."/>
            <person name="Inagaki F."/>
            <person name="Takami H."/>
        </authorList>
    </citation>
    <scope>NUCLEOTIDE SEQUENCE</scope>
    <source>
        <strain evidence="2">Expedition CK06-06</strain>
    </source>
</reference>
<dbReference type="EMBL" id="BARS01047238">
    <property type="protein sequence ID" value="GAG37865.1"/>
    <property type="molecule type" value="Genomic_DNA"/>
</dbReference>
<evidence type="ECO:0000313" key="2">
    <source>
        <dbReference type="EMBL" id="GAG37865.1"/>
    </source>
</evidence>